<feature type="domain" description="TIR" evidence="3">
    <location>
        <begin position="12"/>
        <end position="182"/>
    </location>
</feature>
<dbReference type="PANTHER" id="PTHR32009:SF106">
    <property type="entry name" value="TIR DOMAIN-CONTAINING PROTEIN"/>
    <property type="match status" value="1"/>
</dbReference>
<dbReference type="SUPFAM" id="SSF52200">
    <property type="entry name" value="Toll/Interleukin receptor TIR domain"/>
    <property type="match status" value="1"/>
</dbReference>
<feature type="region of interest" description="Disordered" evidence="2">
    <location>
        <begin position="169"/>
        <end position="191"/>
    </location>
</feature>
<comment type="caution">
    <text evidence="4">The sequence shown here is derived from an EMBL/GenBank/DDBJ whole genome shotgun (WGS) entry which is preliminary data.</text>
</comment>
<dbReference type="InterPro" id="IPR035897">
    <property type="entry name" value="Toll_tir_struct_dom_sf"/>
</dbReference>
<dbReference type="PROSITE" id="PS50104">
    <property type="entry name" value="TIR"/>
    <property type="match status" value="1"/>
</dbReference>
<dbReference type="Pfam" id="PF01582">
    <property type="entry name" value="TIR"/>
    <property type="match status" value="1"/>
</dbReference>
<keyword evidence="5" id="KW-1185">Reference proteome</keyword>
<keyword evidence="1" id="KW-0520">NAD</keyword>
<accession>A0ABU6Z898</accession>
<dbReference type="SMART" id="SM00255">
    <property type="entry name" value="TIR"/>
    <property type="match status" value="1"/>
</dbReference>
<feature type="compositionally biased region" description="Basic and acidic residues" evidence="2">
    <location>
        <begin position="169"/>
        <end position="188"/>
    </location>
</feature>
<proteinExistence type="predicted"/>
<gene>
    <name evidence="4" type="ORF">PIB30_026956</name>
</gene>
<organism evidence="4 5">
    <name type="scientific">Stylosanthes scabra</name>
    <dbReference type="NCBI Taxonomy" id="79078"/>
    <lineage>
        <taxon>Eukaryota</taxon>
        <taxon>Viridiplantae</taxon>
        <taxon>Streptophyta</taxon>
        <taxon>Embryophyta</taxon>
        <taxon>Tracheophyta</taxon>
        <taxon>Spermatophyta</taxon>
        <taxon>Magnoliopsida</taxon>
        <taxon>eudicotyledons</taxon>
        <taxon>Gunneridae</taxon>
        <taxon>Pentapetalae</taxon>
        <taxon>rosids</taxon>
        <taxon>fabids</taxon>
        <taxon>Fabales</taxon>
        <taxon>Fabaceae</taxon>
        <taxon>Papilionoideae</taxon>
        <taxon>50 kb inversion clade</taxon>
        <taxon>dalbergioids sensu lato</taxon>
        <taxon>Dalbergieae</taxon>
        <taxon>Pterocarpus clade</taxon>
        <taxon>Stylosanthes</taxon>
    </lineage>
</organism>
<dbReference type="Gene3D" id="3.40.50.10140">
    <property type="entry name" value="Toll/interleukin-1 receptor homology (TIR) domain"/>
    <property type="match status" value="1"/>
</dbReference>
<dbReference type="InterPro" id="IPR000157">
    <property type="entry name" value="TIR_dom"/>
</dbReference>
<dbReference type="Proteomes" id="UP001341840">
    <property type="component" value="Unassembled WGS sequence"/>
</dbReference>
<name>A0ABU6Z898_9FABA</name>
<evidence type="ECO:0000259" key="3">
    <source>
        <dbReference type="PROSITE" id="PS50104"/>
    </source>
</evidence>
<dbReference type="EMBL" id="JASCZI010271963">
    <property type="protein sequence ID" value="MED6218484.1"/>
    <property type="molecule type" value="Genomic_DNA"/>
</dbReference>
<evidence type="ECO:0000313" key="5">
    <source>
        <dbReference type="Proteomes" id="UP001341840"/>
    </source>
</evidence>
<evidence type="ECO:0000256" key="1">
    <source>
        <dbReference type="ARBA" id="ARBA00023027"/>
    </source>
</evidence>
<dbReference type="PANTHER" id="PTHR32009">
    <property type="entry name" value="TMV RESISTANCE PROTEIN N-LIKE"/>
    <property type="match status" value="1"/>
</dbReference>
<reference evidence="4 5" key="1">
    <citation type="journal article" date="2023" name="Plants (Basel)">
        <title>Bridging the Gap: Combining Genomics and Transcriptomics Approaches to Understand Stylosanthes scabra, an Orphan Legume from the Brazilian Caatinga.</title>
        <authorList>
            <person name="Ferreira-Neto J.R.C."/>
            <person name="da Silva M.D."/>
            <person name="Binneck E."/>
            <person name="de Melo N.F."/>
            <person name="da Silva R.H."/>
            <person name="de Melo A.L.T.M."/>
            <person name="Pandolfi V."/>
            <person name="Bustamante F.O."/>
            <person name="Brasileiro-Vidal A.C."/>
            <person name="Benko-Iseppon A.M."/>
        </authorList>
    </citation>
    <scope>NUCLEOTIDE SEQUENCE [LARGE SCALE GENOMIC DNA]</scope>
    <source>
        <tissue evidence="4">Leaves</tissue>
    </source>
</reference>
<evidence type="ECO:0000256" key="2">
    <source>
        <dbReference type="SAM" id="MobiDB-lite"/>
    </source>
</evidence>
<protein>
    <recommendedName>
        <fullName evidence="3">TIR domain-containing protein</fullName>
    </recommendedName>
</protein>
<evidence type="ECO:0000313" key="4">
    <source>
        <dbReference type="EMBL" id="MED6218484.1"/>
    </source>
</evidence>
<sequence length="210" mass="24414">MTNAASTSKIRTNYDVFLSFRGEDTRHGFTGHLYDALCRHGVNTFRDDENLRTGETIGPQLVQSIQDSKISIIVFSTKYAASAWCLDELVQILHCHKERNQLVFPVFYKVDPSDVRHQRNTYKEAMDAHQIRLGCHSLKVKIWKEALAEISNKSGFHLKQGNWGREIERMKESEREGEREKQGMKREEEEGVAAKLLTWRECERIEGERE</sequence>